<dbReference type="CDD" id="cd02440">
    <property type="entry name" value="AdoMet_MTases"/>
    <property type="match status" value="1"/>
</dbReference>
<dbReference type="RefSeq" id="WP_011023107.1">
    <property type="nucleotide sequence ID" value="NZ_DUJU01000040.1"/>
</dbReference>
<dbReference type="SUPFAM" id="SSF53335">
    <property type="entry name" value="S-adenosyl-L-methionine-dependent methyltransferases"/>
    <property type="match status" value="1"/>
</dbReference>
<reference evidence="2" key="1">
    <citation type="journal article" date="2020" name="bioRxiv">
        <title>A rank-normalized archaeal taxonomy based on genome phylogeny resolves widespread incomplete and uneven classifications.</title>
        <authorList>
            <person name="Rinke C."/>
            <person name="Chuvochina M."/>
            <person name="Mussig A.J."/>
            <person name="Chaumeil P.-A."/>
            <person name="Waite D.W."/>
            <person name="Whitman W.B."/>
            <person name="Parks D.H."/>
            <person name="Hugenholtz P."/>
        </authorList>
    </citation>
    <scope>NUCLEOTIDE SEQUENCE</scope>
    <source>
        <strain evidence="2">UBA8876</strain>
    </source>
</reference>
<proteinExistence type="predicted"/>
<evidence type="ECO:0000313" key="3">
    <source>
        <dbReference type="Proteomes" id="UP000600774"/>
    </source>
</evidence>
<feature type="domain" description="Methyltransferase type 12" evidence="1">
    <location>
        <begin position="53"/>
        <end position="150"/>
    </location>
</feature>
<dbReference type="Proteomes" id="UP000600774">
    <property type="component" value="Unassembled WGS sequence"/>
</dbReference>
<dbReference type="PANTHER" id="PTHR43861:SF1">
    <property type="entry name" value="TRANS-ACONITATE 2-METHYLTRANSFERASE"/>
    <property type="match status" value="1"/>
</dbReference>
<gene>
    <name evidence="2" type="ORF">HA338_03400</name>
</gene>
<dbReference type="EMBL" id="DUJU01000040">
    <property type="protein sequence ID" value="HIH93110.1"/>
    <property type="molecule type" value="Genomic_DNA"/>
</dbReference>
<name>A0A832W9B0_9EURY</name>
<dbReference type="Gene3D" id="3.40.50.150">
    <property type="entry name" value="Vaccinia Virus protein VP39"/>
    <property type="match status" value="1"/>
</dbReference>
<dbReference type="PANTHER" id="PTHR43861">
    <property type="entry name" value="TRANS-ACONITATE 2-METHYLTRANSFERASE-RELATED"/>
    <property type="match status" value="1"/>
</dbReference>
<protein>
    <submittedName>
        <fullName evidence="2">Class I SAM-dependent methyltransferase</fullName>
    </submittedName>
</protein>
<organism evidence="2 3">
    <name type="scientific">Methanosarcina acetivorans</name>
    <dbReference type="NCBI Taxonomy" id="2214"/>
    <lineage>
        <taxon>Archaea</taxon>
        <taxon>Methanobacteriati</taxon>
        <taxon>Methanobacteriota</taxon>
        <taxon>Stenosarchaea group</taxon>
        <taxon>Methanomicrobia</taxon>
        <taxon>Methanosarcinales</taxon>
        <taxon>Methanosarcinaceae</taxon>
        <taxon>Methanosarcina</taxon>
    </lineage>
</organism>
<dbReference type="GeneID" id="1475064"/>
<dbReference type="GO" id="GO:0032259">
    <property type="term" value="P:methylation"/>
    <property type="evidence" value="ECO:0007669"/>
    <property type="project" value="UniProtKB-KW"/>
</dbReference>
<dbReference type="InterPro" id="IPR013217">
    <property type="entry name" value="Methyltransf_12"/>
</dbReference>
<keyword evidence="2" id="KW-0489">Methyltransferase</keyword>
<sequence>MVSVETVFKRSKFSWEDYFSDKKKGGHRFSTEEFLAKEAKEKLFHLNGGKTLLDFGCGAGELLIYYAPYYEKVVGVDFSRSMLLEAKKKVLKRKYENVDLLLADDRTVWEKLDTKFDQITAAGVVQYLTPEQVDSFIRNASAYLSEGGKISFFDIIDPKLYSLWKIGWFSQDFIPRDILLRVCTCCVKRVSAFLENRPADIIGNSYNPNQIESIARKNGFQMEYAKSVYYEYRYHAILTKIP</sequence>
<evidence type="ECO:0000259" key="1">
    <source>
        <dbReference type="Pfam" id="PF08242"/>
    </source>
</evidence>
<accession>A0A832W9B0</accession>
<dbReference type="GO" id="GO:0008168">
    <property type="term" value="F:methyltransferase activity"/>
    <property type="evidence" value="ECO:0007669"/>
    <property type="project" value="UniProtKB-KW"/>
</dbReference>
<dbReference type="AlphaFoldDB" id="A0A832W9B0"/>
<comment type="caution">
    <text evidence="2">The sequence shown here is derived from an EMBL/GenBank/DDBJ whole genome shotgun (WGS) entry which is preliminary data.</text>
</comment>
<dbReference type="InterPro" id="IPR029063">
    <property type="entry name" value="SAM-dependent_MTases_sf"/>
</dbReference>
<keyword evidence="2" id="KW-0808">Transferase</keyword>
<evidence type="ECO:0000313" key="2">
    <source>
        <dbReference type="EMBL" id="HIH93110.1"/>
    </source>
</evidence>
<dbReference type="Pfam" id="PF08242">
    <property type="entry name" value="Methyltransf_12"/>
    <property type="match status" value="1"/>
</dbReference>